<keyword evidence="4" id="KW-0410">Iron transport</keyword>
<evidence type="ECO:0000256" key="4">
    <source>
        <dbReference type="ARBA" id="ARBA00022496"/>
    </source>
</evidence>
<keyword evidence="10 11" id="KW-0998">Cell outer membrane</keyword>
<dbReference type="PROSITE" id="PS52016">
    <property type="entry name" value="TONB_DEPENDENT_REC_3"/>
    <property type="match status" value="1"/>
</dbReference>
<dbReference type="STRING" id="264731.PRU_1874"/>
<evidence type="ECO:0000256" key="11">
    <source>
        <dbReference type="PROSITE-ProRule" id="PRU01360"/>
    </source>
</evidence>
<keyword evidence="9 11" id="KW-0472">Membrane</keyword>
<comment type="subcellular location">
    <subcellularLocation>
        <location evidence="1 11">Cell outer membrane</location>
        <topology evidence="1 11">Multi-pass membrane protein</topology>
    </subcellularLocation>
</comment>
<dbReference type="SUPFAM" id="SSF49464">
    <property type="entry name" value="Carboxypeptidase regulatory domain-like"/>
    <property type="match status" value="1"/>
</dbReference>
<evidence type="ECO:0000256" key="1">
    <source>
        <dbReference type="ARBA" id="ARBA00004571"/>
    </source>
</evidence>
<feature type="chain" id="PRO_5003071051" evidence="13">
    <location>
        <begin position="22"/>
        <end position="1085"/>
    </location>
</feature>
<feature type="domain" description="TonB-dependent receptor plug" evidence="15">
    <location>
        <begin position="114"/>
        <end position="221"/>
    </location>
</feature>
<dbReference type="HOGENOM" id="CLU_004317_0_1_10"/>
<dbReference type="SUPFAM" id="SSF56935">
    <property type="entry name" value="Porins"/>
    <property type="match status" value="1"/>
</dbReference>
<evidence type="ECO:0000256" key="5">
    <source>
        <dbReference type="ARBA" id="ARBA00022692"/>
    </source>
</evidence>
<evidence type="ECO:0000256" key="13">
    <source>
        <dbReference type="SAM" id="SignalP"/>
    </source>
</evidence>
<evidence type="ECO:0000256" key="3">
    <source>
        <dbReference type="ARBA" id="ARBA00022452"/>
    </source>
</evidence>
<dbReference type="eggNOG" id="COG4771">
    <property type="taxonomic scope" value="Bacteria"/>
</dbReference>
<name>D5EU54_XYLR2</name>
<evidence type="ECO:0000259" key="15">
    <source>
        <dbReference type="Pfam" id="PF07715"/>
    </source>
</evidence>
<dbReference type="InterPro" id="IPR023997">
    <property type="entry name" value="TonB-dep_OMP_SusC/RagA_CS"/>
</dbReference>
<evidence type="ECO:0000256" key="6">
    <source>
        <dbReference type="ARBA" id="ARBA00023004"/>
    </source>
</evidence>
<dbReference type="InterPro" id="IPR023996">
    <property type="entry name" value="TonB-dep_OMP_SusC/RagA"/>
</dbReference>
<reference evidence="16 17" key="1">
    <citation type="journal article" date="2010" name="Microb. Ecol.">
        <title>Comparative genome analysis of Prevotella ruminicola and Prevotella bryantii: insights into their environmental niche.</title>
        <authorList>
            <consortium name="North American Consortium for Rumen Bacteria"/>
            <person name="Purushe J."/>
            <person name="Fouts D.E."/>
            <person name="Morrison M."/>
            <person name="White B.A."/>
            <person name="Mackie R.I."/>
            <person name="Coutinho P.M."/>
            <person name="Henrissat B."/>
            <person name="Nelson K.E."/>
        </authorList>
    </citation>
    <scope>NUCLEOTIDE SEQUENCE [LARGE SCALE GENOMIC DNA]</scope>
    <source>
        <strain evidence="17">ATCC 19189 / JCM 8958 / 23</strain>
    </source>
</reference>
<evidence type="ECO:0000313" key="17">
    <source>
        <dbReference type="Proteomes" id="UP000000927"/>
    </source>
</evidence>
<dbReference type="InterPro" id="IPR012910">
    <property type="entry name" value="Plug_dom"/>
</dbReference>
<dbReference type="Pfam" id="PF07715">
    <property type="entry name" value="Plug"/>
    <property type="match status" value="1"/>
</dbReference>
<dbReference type="GeneID" id="31501426"/>
<dbReference type="EMBL" id="CP002006">
    <property type="protein sequence ID" value="ADE83480.1"/>
    <property type="molecule type" value="Genomic_DNA"/>
</dbReference>
<gene>
    <name evidence="16" type="ordered locus">PRU_1874</name>
</gene>
<dbReference type="GO" id="GO:0009279">
    <property type="term" value="C:cell outer membrane"/>
    <property type="evidence" value="ECO:0007669"/>
    <property type="project" value="UniProtKB-SubCell"/>
</dbReference>
<dbReference type="RefSeq" id="WP_013065462.1">
    <property type="nucleotide sequence ID" value="NC_014033.1"/>
</dbReference>
<keyword evidence="2 11" id="KW-0813">Transport</keyword>
<dbReference type="Gene3D" id="2.170.130.10">
    <property type="entry name" value="TonB-dependent receptor, plug domain"/>
    <property type="match status" value="1"/>
</dbReference>
<dbReference type="InterPro" id="IPR036942">
    <property type="entry name" value="Beta-barrel_TonB_sf"/>
</dbReference>
<dbReference type="PANTHER" id="PTHR32552:SF81">
    <property type="entry name" value="TONB-DEPENDENT OUTER MEMBRANE RECEPTOR"/>
    <property type="match status" value="1"/>
</dbReference>
<feature type="signal peptide" evidence="13">
    <location>
        <begin position="1"/>
        <end position="21"/>
    </location>
</feature>
<feature type="domain" description="TonB-dependent receptor-like beta-barrel" evidence="14">
    <location>
        <begin position="462"/>
        <end position="1047"/>
    </location>
</feature>
<dbReference type="InterPro" id="IPR039426">
    <property type="entry name" value="TonB-dep_rcpt-like"/>
</dbReference>
<dbReference type="InterPro" id="IPR037066">
    <property type="entry name" value="Plug_dom_sf"/>
</dbReference>
<dbReference type="Pfam" id="PF00593">
    <property type="entry name" value="TonB_dep_Rec_b-barrel"/>
    <property type="match status" value="1"/>
</dbReference>
<dbReference type="InterPro" id="IPR008969">
    <property type="entry name" value="CarboxyPept-like_regulatory"/>
</dbReference>
<dbReference type="NCBIfam" id="TIGR04057">
    <property type="entry name" value="SusC_RagA_signa"/>
    <property type="match status" value="1"/>
</dbReference>
<dbReference type="Proteomes" id="UP000000927">
    <property type="component" value="Chromosome"/>
</dbReference>
<dbReference type="GO" id="GO:0006826">
    <property type="term" value="P:iron ion transport"/>
    <property type="evidence" value="ECO:0007669"/>
    <property type="project" value="UniProtKB-KW"/>
</dbReference>
<keyword evidence="16" id="KW-0675">Receptor</keyword>
<evidence type="ECO:0000256" key="10">
    <source>
        <dbReference type="ARBA" id="ARBA00023237"/>
    </source>
</evidence>
<keyword evidence="13" id="KW-0732">Signal</keyword>
<comment type="similarity">
    <text evidence="11 12">Belongs to the TonB-dependent receptor family.</text>
</comment>
<dbReference type="AlphaFoldDB" id="D5EU54"/>
<evidence type="ECO:0000256" key="7">
    <source>
        <dbReference type="ARBA" id="ARBA00023065"/>
    </source>
</evidence>
<protein>
    <submittedName>
        <fullName evidence="16">Receptor antigen RagA</fullName>
    </submittedName>
</protein>
<evidence type="ECO:0000256" key="9">
    <source>
        <dbReference type="ARBA" id="ARBA00023136"/>
    </source>
</evidence>
<dbReference type="InterPro" id="IPR000531">
    <property type="entry name" value="Beta-barrel_TonB"/>
</dbReference>
<evidence type="ECO:0000256" key="12">
    <source>
        <dbReference type="RuleBase" id="RU003357"/>
    </source>
</evidence>
<dbReference type="Gene3D" id="2.60.40.1120">
    <property type="entry name" value="Carboxypeptidase-like, regulatory domain"/>
    <property type="match status" value="1"/>
</dbReference>
<sequence length="1085" mass="118819">MKKSLTMLMVSLFLFVGTALAQTKITGTVLSQEDGQPIIGAAVKVVGTSTGMLTDVNGKFSLTLPEGKKSLTISYLGFESKTVNAKNGMRVFLKADAQVVDEVIVVAFGQQKKSAFTGSAAVVNSEDLKKHTVSNVTNALAGSVAGLQLRGGSGAPGAGNAEISIRGISSLYSETTPLVIVDGAPYPASLSNIPAEDIESVSVLKDAASAALYGARGSSGVIIITTKKGQKDQTKINVDVKWGANSRAVQEYDKITDPAQFYEAYYSQLYNYGYYGQGMSNAAANQWANSTMLNHLGYNIYTVPEGQQLIGLDGKINPSATLGRKYTDENTGETYYMTSDDWADAAYKTALRQEYNVSISSGNEKASFYASLGHLDEDGIIEYSSYKRTTARIKADYQVKPWMKLAANVGYVHSKQYSNPNMSTDWGSTNLMYYTSYIAPIYPIYVRVIDPATGQPVIRTDENGNPHYDYGVPGTNYHGASRGFLQTGNPLGSNRYNETYNIGNQLNGNFSLDINILKNLKFNATSTIILGQTSYSWYDNALYGPKVVANGELKKEQINTLRQNHVQTLTYAQDFGLHSVTLMAGHEYWNQTSRDLTGLAQGGFSADIKELNAFAGKNQAQVTSYTNEYNVEGYFANAQYSYDDKYFGSASFRRDASSRFAKDKRWGSFWSVGGAWIISKEKFMQSTKGWLDMLKIKASIGQQGNDNTSSFAYVDTYSLTPASSTQMSPSFRQIGNPDITWETLTNANIGLEFGLFKNRIQGSIDFYYKKTTDLLFWLSIPESAGTRGYYGNVGDIRNQGIEFSLTANIIRSKLVDWSVSANISHNATKILSLPDSKIGENGGFYESNYWYTVGGPLNNYMNYAYAGVNDKGEALYYYDEDLSPAGGKVSTNVISKPGTKKSGTTTLIGEASRYTDNGSTLPKAFGGFSSNLRVGDFDASVSFDYQIGGKVYDSGYAKLMTPASSSSDAGYNYHKDILKAWSPTNTNSDIPRFQYGDQYSAYSSDRWLTNASYLNFQSFTVGYTVPKKLVTPLGISNIRVYAAGENLCFWSARKGFDPRYSYKSTASTNVYSPVRTISGGVQLTF</sequence>
<dbReference type="Gene3D" id="2.40.170.20">
    <property type="entry name" value="TonB-dependent receptor, beta-barrel domain"/>
    <property type="match status" value="1"/>
</dbReference>
<evidence type="ECO:0000313" key="16">
    <source>
        <dbReference type="EMBL" id="ADE83480.1"/>
    </source>
</evidence>
<proteinExistence type="inferred from homology"/>
<dbReference type="NCBIfam" id="TIGR04056">
    <property type="entry name" value="OMP_RagA_SusC"/>
    <property type="match status" value="1"/>
</dbReference>
<keyword evidence="6" id="KW-0408">Iron</keyword>
<keyword evidence="17" id="KW-1185">Reference proteome</keyword>
<organism evidence="16 17">
    <name type="scientific">Xylanibacter ruminicola (strain ATCC 19189 / DSM 19721 / CIP 105475 / JCM 8958 / 23)</name>
    <name type="common">Prevotella ruminicola</name>
    <dbReference type="NCBI Taxonomy" id="264731"/>
    <lineage>
        <taxon>Bacteria</taxon>
        <taxon>Pseudomonadati</taxon>
        <taxon>Bacteroidota</taxon>
        <taxon>Bacteroidia</taxon>
        <taxon>Bacteroidales</taxon>
        <taxon>Prevotellaceae</taxon>
        <taxon>Xylanibacter</taxon>
    </lineage>
</organism>
<keyword evidence="5 11" id="KW-0812">Transmembrane</keyword>
<keyword evidence="3 11" id="KW-1134">Transmembrane beta strand</keyword>
<dbReference type="Pfam" id="PF13715">
    <property type="entry name" value="CarbopepD_reg_2"/>
    <property type="match status" value="1"/>
</dbReference>
<evidence type="ECO:0000256" key="2">
    <source>
        <dbReference type="ARBA" id="ARBA00022448"/>
    </source>
</evidence>
<dbReference type="KEGG" id="pru:PRU_1874"/>
<dbReference type="PANTHER" id="PTHR32552">
    <property type="entry name" value="FERRICHROME IRON RECEPTOR-RELATED"/>
    <property type="match status" value="1"/>
</dbReference>
<evidence type="ECO:0000256" key="8">
    <source>
        <dbReference type="ARBA" id="ARBA00023077"/>
    </source>
</evidence>
<keyword evidence="7" id="KW-0406">Ion transport</keyword>
<accession>D5EU54</accession>
<evidence type="ECO:0000259" key="14">
    <source>
        <dbReference type="Pfam" id="PF00593"/>
    </source>
</evidence>
<keyword evidence="8 12" id="KW-0798">TonB box</keyword>